<evidence type="ECO:0000259" key="2">
    <source>
        <dbReference type="PROSITE" id="PS50004"/>
    </source>
</evidence>
<keyword evidence="3" id="KW-0418">Kinase</keyword>
<evidence type="ECO:0000313" key="4">
    <source>
        <dbReference type="Proteomes" id="UP001474421"/>
    </source>
</evidence>
<comment type="caution">
    <text evidence="3">The sequence shown here is derived from an EMBL/GenBank/DDBJ whole genome shotgun (WGS) entry which is preliminary data.</text>
</comment>
<protein>
    <submittedName>
        <fullName evidence="3">Protein kinase C epsilon type-like</fullName>
    </submittedName>
</protein>
<feature type="compositionally biased region" description="Basic residues" evidence="1">
    <location>
        <begin position="25"/>
        <end position="55"/>
    </location>
</feature>
<sequence length="237" mass="26761">MGGGRRQWRRRKRDSSVTNWPAPPPHRRPKSFGRAGRRRRKKRPSPSPCARRKGQRVCIHTLTSFAHFLHWGDRHTERASEGASGPAGGAFLAQHQVDREQFLLMHWIRSPGSLALEEEEEEAEKARKLPRQPRRMIGQTSTKQKTNSPAWNDEFVTDVSNGRKIEMAVFHDAPIGYDDFVANCTIQFEDLLQNGSRHFEDWVNNFSSSNPAAAGPGCSVNSPESYITRCSGTPTPC</sequence>
<accession>A0AAW1CCL4</accession>
<keyword evidence="3" id="KW-0808">Transferase</keyword>
<dbReference type="Gene3D" id="2.60.40.150">
    <property type="entry name" value="C2 domain"/>
    <property type="match status" value="1"/>
</dbReference>
<organism evidence="3 4">
    <name type="scientific">Crotalus adamanteus</name>
    <name type="common">Eastern diamondback rattlesnake</name>
    <dbReference type="NCBI Taxonomy" id="8729"/>
    <lineage>
        <taxon>Eukaryota</taxon>
        <taxon>Metazoa</taxon>
        <taxon>Chordata</taxon>
        <taxon>Craniata</taxon>
        <taxon>Vertebrata</taxon>
        <taxon>Euteleostomi</taxon>
        <taxon>Lepidosauria</taxon>
        <taxon>Squamata</taxon>
        <taxon>Bifurcata</taxon>
        <taxon>Unidentata</taxon>
        <taxon>Episquamata</taxon>
        <taxon>Toxicofera</taxon>
        <taxon>Serpentes</taxon>
        <taxon>Colubroidea</taxon>
        <taxon>Viperidae</taxon>
        <taxon>Crotalinae</taxon>
        <taxon>Crotalus</taxon>
    </lineage>
</organism>
<reference evidence="3 4" key="1">
    <citation type="journal article" date="2024" name="Proc. Natl. Acad. Sci. U.S.A.">
        <title>The genetic regulatory architecture and epigenomic basis for age-related changes in rattlesnake venom.</title>
        <authorList>
            <person name="Hogan M.P."/>
            <person name="Holding M.L."/>
            <person name="Nystrom G.S."/>
            <person name="Colston T.J."/>
            <person name="Bartlett D.A."/>
            <person name="Mason A.J."/>
            <person name="Ellsworth S.A."/>
            <person name="Rautsaw R.M."/>
            <person name="Lawrence K.C."/>
            <person name="Strickland J.L."/>
            <person name="He B."/>
            <person name="Fraser P."/>
            <person name="Margres M.J."/>
            <person name="Gilbert D.M."/>
            <person name="Gibbs H.L."/>
            <person name="Parkinson C.L."/>
            <person name="Rokyta D.R."/>
        </authorList>
    </citation>
    <scope>NUCLEOTIDE SEQUENCE [LARGE SCALE GENOMIC DNA]</scope>
    <source>
        <strain evidence="3">DRR0105</strain>
    </source>
</reference>
<dbReference type="SUPFAM" id="SSF49562">
    <property type="entry name" value="C2 domain (Calcium/lipid-binding domain, CaLB)"/>
    <property type="match status" value="1"/>
</dbReference>
<evidence type="ECO:0000256" key="1">
    <source>
        <dbReference type="SAM" id="MobiDB-lite"/>
    </source>
</evidence>
<dbReference type="InterPro" id="IPR035892">
    <property type="entry name" value="C2_domain_sf"/>
</dbReference>
<dbReference type="GO" id="GO:0016301">
    <property type="term" value="F:kinase activity"/>
    <property type="evidence" value="ECO:0007669"/>
    <property type="project" value="UniProtKB-KW"/>
</dbReference>
<gene>
    <name evidence="3" type="ORF">NXF25_003259</name>
</gene>
<feature type="domain" description="C2" evidence="2">
    <location>
        <begin position="40"/>
        <end position="203"/>
    </location>
</feature>
<evidence type="ECO:0000313" key="3">
    <source>
        <dbReference type="EMBL" id="KAK9412084.1"/>
    </source>
</evidence>
<keyword evidence="4" id="KW-1185">Reference proteome</keyword>
<dbReference type="PROSITE" id="PS50004">
    <property type="entry name" value="C2"/>
    <property type="match status" value="1"/>
</dbReference>
<dbReference type="AlphaFoldDB" id="A0AAW1CCL4"/>
<dbReference type="EMBL" id="JAOTOJ010000001">
    <property type="protein sequence ID" value="KAK9412084.1"/>
    <property type="molecule type" value="Genomic_DNA"/>
</dbReference>
<proteinExistence type="predicted"/>
<name>A0AAW1CCL4_CROAD</name>
<dbReference type="Pfam" id="PF00168">
    <property type="entry name" value="C2"/>
    <property type="match status" value="1"/>
</dbReference>
<dbReference type="Proteomes" id="UP001474421">
    <property type="component" value="Unassembled WGS sequence"/>
</dbReference>
<feature type="region of interest" description="Disordered" evidence="1">
    <location>
        <begin position="1"/>
        <end position="55"/>
    </location>
</feature>
<feature type="compositionally biased region" description="Basic residues" evidence="1">
    <location>
        <begin position="1"/>
        <end position="13"/>
    </location>
</feature>
<dbReference type="InterPro" id="IPR000008">
    <property type="entry name" value="C2_dom"/>
</dbReference>